<organism evidence="4 5">
    <name type="scientific">Mesorhabditis belari</name>
    <dbReference type="NCBI Taxonomy" id="2138241"/>
    <lineage>
        <taxon>Eukaryota</taxon>
        <taxon>Metazoa</taxon>
        <taxon>Ecdysozoa</taxon>
        <taxon>Nematoda</taxon>
        <taxon>Chromadorea</taxon>
        <taxon>Rhabditida</taxon>
        <taxon>Rhabditina</taxon>
        <taxon>Rhabditomorpha</taxon>
        <taxon>Rhabditoidea</taxon>
        <taxon>Rhabditidae</taxon>
        <taxon>Mesorhabditinae</taxon>
        <taxon>Mesorhabditis</taxon>
    </lineage>
</organism>
<dbReference type="PANTHER" id="PTHR18945">
    <property type="entry name" value="NEUROTRANSMITTER GATED ION CHANNEL"/>
    <property type="match status" value="1"/>
</dbReference>
<accession>A0AAF3EUA9</accession>
<name>A0AAF3EUA9_9BILA</name>
<keyword evidence="4" id="KW-1185">Reference proteome</keyword>
<evidence type="ECO:0000313" key="4">
    <source>
        <dbReference type="Proteomes" id="UP000887575"/>
    </source>
</evidence>
<dbReference type="Pfam" id="PF02932">
    <property type="entry name" value="Neur_chan_memb"/>
    <property type="match status" value="1"/>
</dbReference>
<protein>
    <recommendedName>
        <fullName evidence="3">Neurotransmitter-gated ion-channel transmembrane domain-containing protein</fullName>
    </recommendedName>
</protein>
<evidence type="ECO:0000259" key="3">
    <source>
        <dbReference type="Pfam" id="PF02932"/>
    </source>
</evidence>
<dbReference type="GO" id="GO:0016020">
    <property type="term" value="C:membrane"/>
    <property type="evidence" value="ECO:0007669"/>
    <property type="project" value="InterPro"/>
</dbReference>
<dbReference type="CDD" id="cd19051">
    <property type="entry name" value="LGIC_TM_cation"/>
    <property type="match status" value="1"/>
</dbReference>
<dbReference type="InterPro" id="IPR006029">
    <property type="entry name" value="Neurotrans-gated_channel_TM"/>
</dbReference>
<feature type="transmembrane region" description="Helical" evidence="1">
    <location>
        <begin position="764"/>
        <end position="783"/>
    </location>
</feature>
<feature type="chain" id="PRO_5042183926" description="Neurotransmitter-gated ion-channel transmembrane domain-containing protein" evidence="2">
    <location>
        <begin position="19"/>
        <end position="953"/>
    </location>
</feature>
<reference evidence="5" key="1">
    <citation type="submission" date="2024-02" db="UniProtKB">
        <authorList>
            <consortium name="WormBaseParasite"/>
        </authorList>
    </citation>
    <scope>IDENTIFICATION</scope>
</reference>
<keyword evidence="1" id="KW-1133">Transmembrane helix</keyword>
<keyword evidence="1" id="KW-0812">Transmembrane</keyword>
<feature type="transmembrane region" description="Helical" evidence="1">
    <location>
        <begin position="925"/>
        <end position="944"/>
    </location>
</feature>
<proteinExistence type="predicted"/>
<feature type="signal peptide" evidence="2">
    <location>
        <begin position="1"/>
        <end position="18"/>
    </location>
</feature>
<keyword evidence="2" id="KW-0732">Signal</keyword>
<evidence type="ECO:0000256" key="2">
    <source>
        <dbReference type="SAM" id="SignalP"/>
    </source>
</evidence>
<dbReference type="AlphaFoldDB" id="A0AAF3EUA9"/>
<evidence type="ECO:0000256" key="1">
    <source>
        <dbReference type="SAM" id="Phobius"/>
    </source>
</evidence>
<dbReference type="WBParaSite" id="MBELARI_LOCUS17755">
    <property type="protein sequence ID" value="MBELARI_LOCUS17755"/>
    <property type="gene ID" value="MBELARI_LOCUS17755"/>
</dbReference>
<feature type="domain" description="Neurotransmitter-gated ion-channel transmembrane" evidence="3">
    <location>
        <begin position="771"/>
        <end position="843"/>
    </location>
</feature>
<dbReference type="GO" id="GO:0005216">
    <property type="term" value="F:monoatomic ion channel activity"/>
    <property type="evidence" value="ECO:0007669"/>
    <property type="project" value="InterPro"/>
</dbReference>
<dbReference type="Gene3D" id="1.20.58.390">
    <property type="entry name" value="Neurotransmitter-gated ion-channel transmembrane domain"/>
    <property type="match status" value="1"/>
</dbReference>
<dbReference type="InterPro" id="IPR038050">
    <property type="entry name" value="Neuro_actylchol_rec"/>
</dbReference>
<sequence>MHLRLIFLFSTFISVLKGDELPLAPYNVKLFCRTGERNVSTKGLSPPIECPSSSSSCGYLEFETKDPRFSKNAGKVGLFECVDSGILHQENDEYDDDKETESIFGEICGPIPRCSLLHLRAFNPNFLKYVIASQNIQLKMIAKPTVKFCCALYHSTLSRLVNSGNDQLPSITAPAVHCGDLECGQGAIGCLLHSRYGKKGEFDGKRERLAKEKMEMEKDEESFEEYEVDEEELVIPSGSQSRLFTNRVITGSRKRRAVQDDYEDQIKAVEISFGEDEDTYLKGMDVIEYEEVREEESKPARKKEVILLRSGGPGPRSTALPYTSIESLEDENENDGTHHCVYRHLNDERYRYCLLIHSEKDGDRCYEHKGHSICCCFVPPDQNTCDPTDLDLVVPAPSLAPKKRITTTFATTIKSDIELKETAKSDEGFLETLTTTTTTTTTSPPPREQIPATEDPILVTTTLSTTMMTKKRKGRPRITVKAPSTSPNLRNGCRIVYPGPRRNDGPGGGCCAGSGSWEWSWPPRPWWWPWGCTHPTEGAPPTHDVEATPERVRRLAQLSIILTLVANFCGQSSTWICLRALFFAVVGIKYDTTNGSRVRRQVEKASIHIWTRVERLRRQDPAGKRTFIPSPFGHKLSFARLAHQLESPIVETLNGWRFICKVAKAMCEPLRLTMAEAVAEQRDRLEACKEQLEEILSSDEFWADCETWFEDGDGGYILNVLHTQVTMMEAKMASPTPAERVANEFHGEKYVELYFRFHIKRRTLYYGLNWVVPSVLISLSNVLGFTLPTECGEKLTLQITNLLAVLVFLGMVSEIIPPSSESIPVVEGSFLSGEFSMQKSSLMNESDRDDEWRERGNVNEIVEKRNFSTQRPRLLSIERDYAPLQAELREIIILMQSFKEKLDEDAVEEECQADYKYIAMCLDRMFLFVFSAAYLSTVTAMLIATPRVLSTSA</sequence>
<keyword evidence="1" id="KW-0472">Membrane</keyword>
<evidence type="ECO:0000313" key="5">
    <source>
        <dbReference type="WBParaSite" id="MBELARI_LOCUS17755"/>
    </source>
</evidence>
<dbReference type="Proteomes" id="UP000887575">
    <property type="component" value="Unassembled WGS sequence"/>
</dbReference>
<dbReference type="InterPro" id="IPR006201">
    <property type="entry name" value="Neur_channel"/>
</dbReference>
<dbReference type="InterPro" id="IPR036719">
    <property type="entry name" value="Neuro-gated_channel_TM_sf"/>
</dbReference>
<dbReference type="SUPFAM" id="SSF90112">
    <property type="entry name" value="Neurotransmitter-gated ion-channel transmembrane pore"/>
    <property type="match status" value="1"/>
</dbReference>
<dbReference type="GO" id="GO:0004888">
    <property type="term" value="F:transmembrane signaling receptor activity"/>
    <property type="evidence" value="ECO:0007669"/>
    <property type="project" value="InterPro"/>
</dbReference>